<keyword evidence="1" id="KW-1133">Transmembrane helix</keyword>
<keyword evidence="3" id="KW-1185">Reference proteome</keyword>
<proteinExistence type="predicted"/>
<organism evidence="2 3">
    <name type="scientific">Polysphondylium violaceum</name>
    <dbReference type="NCBI Taxonomy" id="133409"/>
    <lineage>
        <taxon>Eukaryota</taxon>
        <taxon>Amoebozoa</taxon>
        <taxon>Evosea</taxon>
        <taxon>Eumycetozoa</taxon>
        <taxon>Dictyostelia</taxon>
        <taxon>Dictyosteliales</taxon>
        <taxon>Dictyosteliaceae</taxon>
        <taxon>Polysphondylium</taxon>
    </lineage>
</organism>
<evidence type="ECO:0008006" key="4">
    <source>
        <dbReference type="Google" id="ProtNLM"/>
    </source>
</evidence>
<keyword evidence="1" id="KW-0472">Membrane</keyword>
<dbReference type="PANTHER" id="PTHR35202">
    <property type="entry name" value="TRANSMEMBRANE PROTEIN-RELATED"/>
    <property type="match status" value="1"/>
</dbReference>
<sequence length="220" mass="24593">MGVSNFYKNKFTTLLIVLIFASMALLIAGLATRWYKIVVYQQTVSLTQEFSFHATKIVRHIIDTDVYPHSGWSVYDLKKTHVFFNAGMAMGAIAFIVGIISLIFVTLKQLGVVTNNIVWHITRGLMVVTFISILCSVSVLSGITNAFKKDYESSQRVTDRFPYCYQACDNKWKGTETNELGDKITFGPGMGWILTVISGVPALFAIVVAFVFKHSDDPLK</sequence>
<dbReference type="AlphaFoldDB" id="A0A8J4PP89"/>
<name>A0A8J4PP89_9MYCE</name>
<evidence type="ECO:0000313" key="3">
    <source>
        <dbReference type="Proteomes" id="UP000695562"/>
    </source>
</evidence>
<comment type="caution">
    <text evidence="2">The sequence shown here is derived from an EMBL/GenBank/DDBJ whole genome shotgun (WGS) entry which is preliminary data.</text>
</comment>
<dbReference type="OrthoDB" id="20956at2759"/>
<keyword evidence="1" id="KW-0812">Transmembrane</keyword>
<dbReference type="EMBL" id="AJWJ01000436">
    <property type="protein sequence ID" value="KAF2070883.1"/>
    <property type="molecule type" value="Genomic_DNA"/>
</dbReference>
<reference evidence="2" key="1">
    <citation type="submission" date="2020-01" db="EMBL/GenBank/DDBJ databases">
        <title>Development of genomics and gene disruption for Polysphondylium violaceum indicates a role for the polyketide synthase stlB in stalk morphogenesis.</title>
        <authorList>
            <person name="Narita B."/>
            <person name="Kawabe Y."/>
            <person name="Kin K."/>
            <person name="Saito T."/>
            <person name="Gibbs R."/>
            <person name="Kuspa A."/>
            <person name="Muzny D."/>
            <person name="Queller D."/>
            <person name="Richards S."/>
            <person name="Strassman J."/>
            <person name="Sucgang R."/>
            <person name="Worley K."/>
            <person name="Schaap P."/>
        </authorList>
    </citation>
    <scope>NUCLEOTIDE SEQUENCE</scope>
    <source>
        <strain evidence="2">QSvi11</strain>
    </source>
</reference>
<dbReference type="InterPro" id="IPR040291">
    <property type="entry name" value="DDB_G0287341-like"/>
</dbReference>
<protein>
    <recommendedName>
        <fullName evidence="4">Transmembrane protein</fullName>
    </recommendedName>
</protein>
<dbReference type="Proteomes" id="UP000695562">
    <property type="component" value="Unassembled WGS sequence"/>
</dbReference>
<feature type="transmembrane region" description="Helical" evidence="1">
    <location>
        <begin position="12"/>
        <end position="35"/>
    </location>
</feature>
<accession>A0A8J4PP89</accession>
<evidence type="ECO:0000256" key="1">
    <source>
        <dbReference type="SAM" id="Phobius"/>
    </source>
</evidence>
<feature type="transmembrane region" description="Helical" evidence="1">
    <location>
        <begin position="82"/>
        <end position="105"/>
    </location>
</feature>
<feature type="transmembrane region" description="Helical" evidence="1">
    <location>
        <begin position="190"/>
        <end position="212"/>
    </location>
</feature>
<dbReference type="PANTHER" id="PTHR35202:SF3">
    <property type="entry name" value="TRANSMEMBRANE PROTEIN"/>
    <property type="match status" value="1"/>
</dbReference>
<feature type="transmembrane region" description="Helical" evidence="1">
    <location>
        <begin position="125"/>
        <end position="147"/>
    </location>
</feature>
<evidence type="ECO:0000313" key="2">
    <source>
        <dbReference type="EMBL" id="KAF2070883.1"/>
    </source>
</evidence>
<gene>
    <name evidence="2" type="ORF">CYY_007801</name>
</gene>